<evidence type="ECO:0000313" key="2">
    <source>
        <dbReference type="EMBL" id="NRF71264.1"/>
    </source>
</evidence>
<dbReference type="GO" id="GO:0003746">
    <property type="term" value="F:translation elongation factor activity"/>
    <property type="evidence" value="ECO:0007669"/>
    <property type="project" value="UniProtKB-KW"/>
</dbReference>
<dbReference type="PANTHER" id="PTHR30437">
    <property type="entry name" value="TRANSCRIPTION ELONGATION FACTOR GREA"/>
    <property type="match status" value="1"/>
</dbReference>
<dbReference type="Gene3D" id="3.10.50.30">
    <property type="entry name" value="Transcription elongation factor, GreA/GreB, C-terminal domain"/>
    <property type="match status" value="1"/>
</dbReference>
<dbReference type="EMBL" id="JABRWJ010000011">
    <property type="protein sequence ID" value="NRF71264.1"/>
    <property type="molecule type" value="Genomic_DNA"/>
</dbReference>
<dbReference type="PANTHER" id="PTHR30437:SF5">
    <property type="entry name" value="REGULATOR OF NUCLEOSIDE DIPHOSPHATE KINASE"/>
    <property type="match status" value="1"/>
</dbReference>
<keyword evidence="2" id="KW-0251">Elongation factor</keyword>
<reference evidence="2 3" key="1">
    <citation type="submission" date="2020-05" db="EMBL/GenBank/DDBJ databases">
        <title>Aquincola sp. isolate from soil.</title>
        <authorList>
            <person name="Han J."/>
            <person name="Kim D.-U."/>
        </authorList>
    </citation>
    <scope>NUCLEOTIDE SEQUENCE [LARGE SCALE GENOMIC DNA]</scope>
    <source>
        <strain evidence="2 3">S2</strain>
    </source>
</reference>
<proteinExistence type="predicted"/>
<feature type="domain" description="Transcription elongation factor GreA/GreB C-terminal" evidence="1">
    <location>
        <begin position="54"/>
        <end position="128"/>
    </location>
</feature>
<gene>
    <name evidence="2" type="ORF">HLB44_30165</name>
</gene>
<dbReference type="InterPro" id="IPR001437">
    <property type="entry name" value="Tscrpt_elong_fac_GreA/B_C"/>
</dbReference>
<dbReference type="InterPro" id="IPR036953">
    <property type="entry name" value="GreA/GreB_C_sf"/>
</dbReference>
<comment type="caution">
    <text evidence="2">The sequence shown here is derived from an EMBL/GenBank/DDBJ whole genome shotgun (WGS) entry which is preliminary data.</text>
</comment>
<keyword evidence="3" id="KW-1185">Reference proteome</keyword>
<dbReference type="Pfam" id="PF01272">
    <property type="entry name" value="GreA_GreB"/>
    <property type="match status" value="1"/>
</dbReference>
<dbReference type="InterPro" id="IPR023459">
    <property type="entry name" value="Tscrpt_elong_fac_GreA/B_fam"/>
</dbReference>
<dbReference type="SUPFAM" id="SSF54534">
    <property type="entry name" value="FKBP-like"/>
    <property type="match status" value="1"/>
</dbReference>
<organism evidence="2 3">
    <name type="scientific">Pseudaquabacterium terrae</name>
    <dbReference type="NCBI Taxonomy" id="2732868"/>
    <lineage>
        <taxon>Bacteria</taxon>
        <taxon>Pseudomonadati</taxon>
        <taxon>Pseudomonadota</taxon>
        <taxon>Betaproteobacteria</taxon>
        <taxon>Burkholderiales</taxon>
        <taxon>Sphaerotilaceae</taxon>
        <taxon>Pseudaquabacterium</taxon>
    </lineage>
</organism>
<protein>
    <submittedName>
        <fullName evidence="2">GreA/GreB family elongation factor</fullName>
    </submittedName>
</protein>
<dbReference type="Proteomes" id="UP000737171">
    <property type="component" value="Unassembled WGS sequence"/>
</dbReference>
<evidence type="ECO:0000259" key="1">
    <source>
        <dbReference type="Pfam" id="PF01272"/>
    </source>
</evidence>
<name>A0ABX2ERS0_9BURK</name>
<accession>A0ABX2ERS0</accession>
<evidence type="ECO:0000313" key="3">
    <source>
        <dbReference type="Proteomes" id="UP000737171"/>
    </source>
</evidence>
<sequence length="140" mass="14702">MDTLLLTERTLTDLDHARLKRLLAGTPAGPGQATSAALRAALDNADLAPSRAIPPDVVTMYSRVLLVESTKNQHQVLTPCYPEDAEPAAGFVSVLSPVGSALLGLRVGSLAVWQTPAGDEVQARVSAILFQPEASGDFVL</sequence>
<keyword evidence="2" id="KW-0648">Protein biosynthesis</keyword>
<dbReference type="RefSeq" id="WP_173132110.1">
    <property type="nucleotide sequence ID" value="NZ_JABRWJ010000011.1"/>
</dbReference>